<gene>
    <name evidence="2" type="ORF">RS030_81339</name>
</gene>
<name>A0AAV9XTH6_9CRYT</name>
<comment type="caution">
    <text evidence="2">The sequence shown here is derived from an EMBL/GenBank/DDBJ whole genome shotgun (WGS) entry which is preliminary data.</text>
</comment>
<accession>A0AAV9XTH6</accession>
<evidence type="ECO:0000313" key="3">
    <source>
        <dbReference type="Proteomes" id="UP001311799"/>
    </source>
</evidence>
<keyword evidence="3" id="KW-1185">Reference proteome</keyword>
<keyword evidence="1" id="KW-0175">Coiled coil</keyword>
<protein>
    <submittedName>
        <fullName evidence="2">Uncharacterized protein</fullName>
    </submittedName>
</protein>
<sequence>MDDIHSLLSRQNENLRRLEVALSDAMSRIETIEKLYVGDKEKNFRSEEQLDIFSDHNQGRLCEQIYGMKNDCDSTKTKEITNQPLSNEFNKIIMKKNSRNLITTKGIPLNEENSNIRTEINNKSKSTIECEISKMAVSSSGFTNAERLVNISEFESLNLNSISTTPNTPISTEITYFQENFESFGKHTQKIDIDRLTSVSEQGRKDVILYNSVQDDSKREIYSNGAIRIAKFGMENHTNCINENINHLFKKSVDKSNKINNQYFIFDEEENSNTRQDPLYLENAENEFYYLKGQIKRASLTCKWKNSSNFLQNINNYKEFKSVNFTHNEAPNEFKSSVPVIREIRYHIPREQIIGYVHVPYNILLDKPNSISQEINRDIYTEMRERNDFSTKDKNLREHREENKYENLSNKPHPFSHLDLFLNYYGHPSGNALTTFPISRNFKYCWNQPLSIIRK</sequence>
<dbReference type="EMBL" id="JAWDEY010000036">
    <property type="protein sequence ID" value="KAK6587927.1"/>
    <property type="molecule type" value="Genomic_DNA"/>
</dbReference>
<reference evidence="2 3" key="1">
    <citation type="submission" date="2023-10" db="EMBL/GenBank/DDBJ databases">
        <title>Comparative genomics analysis reveals potential genetic determinants of host preference in Cryptosporidium xiaoi.</title>
        <authorList>
            <person name="Xiao L."/>
            <person name="Li J."/>
        </authorList>
    </citation>
    <scope>NUCLEOTIDE SEQUENCE [LARGE SCALE GENOMIC DNA]</scope>
    <source>
        <strain evidence="2 3">52996</strain>
    </source>
</reference>
<evidence type="ECO:0000256" key="1">
    <source>
        <dbReference type="SAM" id="Coils"/>
    </source>
</evidence>
<proteinExistence type="predicted"/>
<feature type="coiled-coil region" evidence="1">
    <location>
        <begin position="8"/>
        <end position="35"/>
    </location>
</feature>
<evidence type="ECO:0000313" key="2">
    <source>
        <dbReference type="EMBL" id="KAK6587927.1"/>
    </source>
</evidence>
<organism evidence="2 3">
    <name type="scientific">Cryptosporidium xiaoi</name>
    <dbReference type="NCBI Taxonomy" id="659607"/>
    <lineage>
        <taxon>Eukaryota</taxon>
        <taxon>Sar</taxon>
        <taxon>Alveolata</taxon>
        <taxon>Apicomplexa</taxon>
        <taxon>Conoidasida</taxon>
        <taxon>Coccidia</taxon>
        <taxon>Eucoccidiorida</taxon>
        <taxon>Eimeriorina</taxon>
        <taxon>Cryptosporidiidae</taxon>
        <taxon>Cryptosporidium</taxon>
    </lineage>
</organism>
<dbReference type="Proteomes" id="UP001311799">
    <property type="component" value="Unassembled WGS sequence"/>
</dbReference>
<dbReference type="AlphaFoldDB" id="A0AAV9XTH6"/>